<keyword evidence="2" id="KW-1185">Reference proteome</keyword>
<comment type="caution">
    <text evidence="1">The sequence shown here is derived from an EMBL/GenBank/DDBJ whole genome shotgun (WGS) entry which is preliminary data.</text>
</comment>
<proteinExistence type="predicted"/>
<evidence type="ECO:0000313" key="2">
    <source>
        <dbReference type="Proteomes" id="UP000615455"/>
    </source>
</evidence>
<protein>
    <submittedName>
        <fullName evidence="1">Uncharacterized protein</fullName>
    </submittedName>
</protein>
<reference evidence="2" key="1">
    <citation type="journal article" date="2019" name="Int. J. Syst. Evol. Microbiol.">
        <title>The Global Catalogue of Microorganisms (GCM) 10K type strain sequencing project: providing services to taxonomists for standard genome sequencing and annotation.</title>
        <authorList>
            <consortium name="The Broad Institute Genomics Platform"/>
            <consortium name="The Broad Institute Genome Sequencing Center for Infectious Disease"/>
            <person name="Wu L."/>
            <person name="Ma J."/>
        </authorList>
    </citation>
    <scope>NUCLEOTIDE SEQUENCE [LARGE SCALE GENOMIC DNA]</scope>
    <source>
        <strain evidence="2">CGMCC 1.15043</strain>
    </source>
</reference>
<dbReference type="Proteomes" id="UP000615455">
    <property type="component" value="Unassembled WGS sequence"/>
</dbReference>
<name>A0ABQ1EXH2_9BACL</name>
<dbReference type="EMBL" id="BMHE01000024">
    <property type="protein sequence ID" value="GFZ91922.1"/>
    <property type="molecule type" value="Genomic_DNA"/>
</dbReference>
<organism evidence="1 2">
    <name type="scientific">Paenibacillus marchantiophytorum</name>
    <dbReference type="NCBI Taxonomy" id="1619310"/>
    <lineage>
        <taxon>Bacteria</taxon>
        <taxon>Bacillati</taxon>
        <taxon>Bacillota</taxon>
        <taxon>Bacilli</taxon>
        <taxon>Bacillales</taxon>
        <taxon>Paenibacillaceae</taxon>
        <taxon>Paenibacillus</taxon>
    </lineage>
</organism>
<evidence type="ECO:0000313" key="1">
    <source>
        <dbReference type="EMBL" id="GFZ91922.1"/>
    </source>
</evidence>
<gene>
    <name evidence="1" type="ORF">GCM10008018_42810</name>
</gene>
<accession>A0ABQ1EXH2</accession>
<dbReference type="RefSeq" id="WP_189014851.1">
    <property type="nucleotide sequence ID" value="NZ_BMHE01000024.1"/>
</dbReference>
<sequence>MLKLQGFHYIRNVLVALLAVLLMVSALVGPKQAKPFTFNNTDLLPSGSTMVNLGSVFKDDDGSHSNQ</sequence>